<sequence>MVRQLRSTRRNSSWVKQPIVCNLLLGGIDGSMDIGCLMEFVAIKHPRSQFNVQKATDPSSSNGRPRTLPNHRQHQMEP</sequence>
<gene>
    <name evidence="2" type="ORF">BOKJ2_LOCUS427</name>
</gene>
<evidence type="ECO:0000313" key="2">
    <source>
        <dbReference type="EMBL" id="CAD5205743.1"/>
    </source>
</evidence>
<dbReference type="Proteomes" id="UP000614601">
    <property type="component" value="Unassembled WGS sequence"/>
</dbReference>
<evidence type="ECO:0000313" key="3">
    <source>
        <dbReference type="Proteomes" id="UP000614601"/>
    </source>
</evidence>
<comment type="caution">
    <text evidence="2">The sequence shown here is derived from an EMBL/GenBank/DDBJ whole genome shotgun (WGS) entry which is preliminary data.</text>
</comment>
<dbReference type="EMBL" id="CAJFDH010000001">
    <property type="protein sequence ID" value="CAD5205743.1"/>
    <property type="molecule type" value="Genomic_DNA"/>
</dbReference>
<protein>
    <submittedName>
        <fullName evidence="2">Uncharacterized protein</fullName>
    </submittedName>
</protein>
<proteinExistence type="predicted"/>
<reference evidence="2" key="1">
    <citation type="submission" date="2020-09" db="EMBL/GenBank/DDBJ databases">
        <authorList>
            <person name="Kikuchi T."/>
        </authorList>
    </citation>
    <scope>NUCLEOTIDE SEQUENCE</scope>
    <source>
        <strain evidence="2">SH1</strain>
    </source>
</reference>
<organism evidence="2 3">
    <name type="scientific">Bursaphelenchus okinawaensis</name>
    <dbReference type="NCBI Taxonomy" id="465554"/>
    <lineage>
        <taxon>Eukaryota</taxon>
        <taxon>Metazoa</taxon>
        <taxon>Ecdysozoa</taxon>
        <taxon>Nematoda</taxon>
        <taxon>Chromadorea</taxon>
        <taxon>Rhabditida</taxon>
        <taxon>Tylenchina</taxon>
        <taxon>Tylenchomorpha</taxon>
        <taxon>Aphelenchoidea</taxon>
        <taxon>Aphelenchoididae</taxon>
        <taxon>Bursaphelenchus</taxon>
    </lineage>
</organism>
<feature type="compositionally biased region" description="Polar residues" evidence="1">
    <location>
        <begin position="48"/>
        <end position="64"/>
    </location>
</feature>
<dbReference type="Proteomes" id="UP000783686">
    <property type="component" value="Unassembled WGS sequence"/>
</dbReference>
<accession>A0A811JQX2</accession>
<feature type="compositionally biased region" description="Basic residues" evidence="1">
    <location>
        <begin position="69"/>
        <end position="78"/>
    </location>
</feature>
<dbReference type="AlphaFoldDB" id="A0A811JQX2"/>
<name>A0A811JQX2_9BILA</name>
<keyword evidence="3" id="KW-1185">Reference proteome</keyword>
<evidence type="ECO:0000256" key="1">
    <source>
        <dbReference type="SAM" id="MobiDB-lite"/>
    </source>
</evidence>
<dbReference type="EMBL" id="CAJFCW020000001">
    <property type="protein sequence ID" value="CAG9078995.1"/>
    <property type="molecule type" value="Genomic_DNA"/>
</dbReference>
<feature type="region of interest" description="Disordered" evidence="1">
    <location>
        <begin position="48"/>
        <end position="78"/>
    </location>
</feature>